<sequence>MTEPTIGLSVDAFLESVRTAFDNAGQIVPWPLHVARIAPYYSDVEAVDLVRRLHTLRAKGLGPAEIVALYPSASSAKSLMLDLVPGMKDAGLPVAERLDFVDTVFAGLAERESGDVFCRDGTHRLLTDGEASEFARTARWWDATTVDGRELAQAAFALSGAAQSLVWSLHFYGWTDISFVIHGPYQVTGPDGWSRVLVVRDFFDISPGVLWPQLPVPPCRTIRLSTLHDDTDEFSIDIFNHLLHRNALLASTTATSLDVDGATVADVSAARAMSDAIVSIVRQQKKVVDGLSVRELATKFVESRYYAFRDWRAATGDSWRPPEEVYRRLRDVPLPPDPSSEPSWDELRDIFDPRLDWPATTG</sequence>
<dbReference type="Proteomes" id="UP000295680">
    <property type="component" value="Unassembled WGS sequence"/>
</dbReference>
<gene>
    <name evidence="1" type="ORF">EV192_10250</name>
</gene>
<protein>
    <submittedName>
        <fullName evidence="1">Uncharacterized protein</fullName>
    </submittedName>
</protein>
<organism evidence="1 2">
    <name type="scientific">Actinocrispum wychmicini</name>
    <dbReference type="NCBI Taxonomy" id="1213861"/>
    <lineage>
        <taxon>Bacteria</taxon>
        <taxon>Bacillati</taxon>
        <taxon>Actinomycetota</taxon>
        <taxon>Actinomycetes</taxon>
        <taxon>Pseudonocardiales</taxon>
        <taxon>Pseudonocardiaceae</taxon>
        <taxon>Actinocrispum</taxon>
    </lineage>
</organism>
<keyword evidence="2" id="KW-1185">Reference proteome</keyword>
<evidence type="ECO:0000313" key="1">
    <source>
        <dbReference type="EMBL" id="TCO61913.1"/>
    </source>
</evidence>
<proteinExistence type="predicted"/>
<comment type="caution">
    <text evidence="1">The sequence shown here is derived from an EMBL/GenBank/DDBJ whole genome shotgun (WGS) entry which is preliminary data.</text>
</comment>
<name>A0A4R2JP40_9PSEU</name>
<dbReference type="RefSeq" id="WP_132113307.1">
    <property type="nucleotide sequence ID" value="NZ_SLWS01000002.1"/>
</dbReference>
<dbReference type="EMBL" id="SLWS01000002">
    <property type="protein sequence ID" value="TCO61913.1"/>
    <property type="molecule type" value="Genomic_DNA"/>
</dbReference>
<accession>A0A4R2JP40</accession>
<evidence type="ECO:0000313" key="2">
    <source>
        <dbReference type="Proteomes" id="UP000295680"/>
    </source>
</evidence>
<dbReference type="AlphaFoldDB" id="A0A4R2JP40"/>
<reference evidence="1 2" key="1">
    <citation type="submission" date="2019-03" db="EMBL/GenBank/DDBJ databases">
        <title>Genomic Encyclopedia of Type Strains, Phase IV (KMG-IV): sequencing the most valuable type-strain genomes for metagenomic binning, comparative biology and taxonomic classification.</title>
        <authorList>
            <person name="Goeker M."/>
        </authorList>
    </citation>
    <scope>NUCLEOTIDE SEQUENCE [LARGE SCALE GENOMIC DNA]</scope>
    <source>
        <strain evidence="1 2">DSM 45934</strain>
    </source>
</reference>